<dbReference type="Proteomes" id="UP000593910">
    <property type="component" value="Chromosome"/>
</dbReference>
<dbReference type="EMBL" id="CP041165">
    <property type="protein sequence ID" value="QOP40918.1"/>
    <property type="molecule type" value="Genomic_DNA"/>
</dbReference>
<reference evidence="2 3" key="1">
    <citation type="submission" date="2019-06" db="EMBL/GenBank/DDBJ databases">
        <title>Sulfurimonas gotlandica sp. nov., a chemoautotrophic and psychrotolerant epsilonproteobacterium isolated from a pelagic redoxcline, and an emended description of the genus Sulfurimonas.</title>
        <authorList>
            <person name="Wang S."/>
            <person name="Jiang L."/>
            <person name="Shao Z."/>
        </authorList>
    </citation>
    <scope>NUCLEOTIDE SEQUENCE [LARGE SCALE GENOMIC DNA]</scope>
    <source>
        <strain evidence="2 3">B2</strain>
    </source>
</reference>
<feature type="signal peptide" evidence="1">
    <location>
        <begin position="1"/>
        <end position="18"/>
    </location>
</feature>
<evidence type="ECO:0000313" key="3">
    <source>
        <dbReference type="Proteomes" id="UP000593910"/>
    </source>
</evidence>
<sequence>MKKSIITVISLFVSTGLAADNVMMNTSELSWVDEQVEAIKPARVGARNSYLGSMTNPFVFLKKGKKGKTISRSRSYRTPTRTSTRTSSEISAKSSKGKLALEAIINKSALIGGKWYKEGQSVGGYKIERVNDKVVFLKQGKKSIVLSTKSKHKSLKFNNN</sequence>
<organism evidence="2 3">
    <name type="scientific">Sulfurimonas marina</name>
    <dbReference type="NCBI Taxonomy" id="2590551"/>
    <lineage>
        <taxon>Bacteria</taxon>
        <taxon>Pseudomonadati</taxon>
        <taxon>Campylobacterota</taxon>
        <taxon>Epsilonproteobacteria</taxon>
        <taxon>Campylobacterales</taxon>
        <taxon>Sulfurimonadaceae</taxon>
        <taxon>Sulfurimonas</taxon>
    </lineage>
</organism>
<protein>
    <submittedName>
        <fullName evidence="2">Uncharacterized protein</fullName>
    </submittedName>
</protein>
<dbReference type="KEGG" id="smax:FJR03_03850"/>
<feature type="chain" id="PRO_5032675957" evidence="1">
    <location>
        <begin position="19"/>
        <end position="160"/>
    </location>
</feature>
<evidence type="ECO:0000313" key="2">
    <source>
        <dbReference type="EMBL" id="QOP40918.1"/>
    </source>
</evidence>
<dbReference type="RefSeq" id="WP_193114340.1">
    <property type="nucleotide sequence ID" value="NZ_CP041165.1"/>
</dbReference>
<name>A0A7M1AWE9_9BACT</name>
<keyword evidence="3" id="KW-1185">Reference proteome</keyword>
<dbReference type="AlphaFoldDB" id="A0A7M1AWE9"/>
<proteinExistence type="predicted"/>
<accession>A0A7M1AWE9</accession>
<evidence type="ECO:0000256" key="1">
    <source>
        <dbReference type="SAM" id="SignalP"/>
    </source>
</evidence>
<gene>
    <name evidence="2" type="ORF">FJR03_03850</name>
</gene>
<keyword evidence="1" id="KW-0732">Signal</keyword>